<proteinExistence type="predicted"/>
<organism evidence="1 2">
    <name type="scientific">Bionectria ochroleuca</name>
    <name type="common">Gliocladium roseum</name>
    <dbReference type="NCBI Taxonomy" id="29856"/>
    <lineage>
        <taxon>Eukaryota</taxon>
        <taxon>Fungi</taxon>
        <taxon>Dikarya</taxon>
        <taxon>Ascomycota</taxon>
        <taxon>Pezizomycotina</taxon>
        <taxon>Sordariomycetes</taxon>
        <taxon>Hypocreomycetidae</taxon>
        <taxon>Hypocreales</taxon>
        <taxon>Bionectriaceae</taxon>
        <taxon>Clonostachys</taxon>
    </lineage>
</organism>
<sequence>MPPSLCFTSLPTEVRLQIYEFYFHLPGGLIYSHDKQKLVAKDPEEKLEVSLMFTCRTTAAETQGLPFEFNTVTFTTGCHTSNYSHAGEYSQTLRRLHNQRFEVLSYMRPAISKEIYDKTTSRFPLFKPVLDAIKEHWPQNEEDNWEFIREIALWGDVPFSAREAVALTCQLALQSMERETIAAVARYRLDHPNLPPHDDPLRILTLDHPPWEIPSKRKLQRLRASLYMPSQGAFSWERGIRNDNGIWRNSSQHTRPYHFSAAAVAIHFLRQLSVKQRTHFRNIVLREDSKSVAFPACHARGLIRFCQENPCLRIERRVNLIGNVLEVPEDICLARARFISDMSKALAIWLVEAMDLEPAGMPPNAFSFVLDDNQAPDRAMVAFDKVYHRCLTWQRHLESGYESGDKNTRSFFQFAKNRLYILDGFPRVMRELFQNNGILRCNFNPGEPREVTESSIWTMDDYATIDIVDELGFDQRSVMLHFNHPIGEVFGDTELPGLL</sequence>
<protein>
    <submittedName>
        <fullName evidence="1">Uncharacterized protein</fullName>
    </submittedName>
</protein>
<dbReference type="Proteomes" id="UP000616885">
    <property type="component" value="Unassembled WGS sequence"/>
</dbReference>
<name>A0A8H7TVJ2_BIOOC</name>
<reference evidence="1" key="1">
    <citation type="submission" date="2020-10" db="EMBL/GenBank/DDBJ databases">
        <title>High-Quality Genome Resource of Clonostachys rosea strain S41 by Oxford Nanopore Long-Read Sequencing.</title>
        <authorList>
            <person name="Wang H."/>
        </authorList>
    </citation>
    <scope>NUCLEOTIDE SEQUENCE</scope>
    <source>
        <strain evidence="1">S41</strain>
    </source>
</reference>
<dbReference type="EMBL" id="JADCTT010000001">
    <property type="protein sequence ID" value="KAF9758857.1"/>
    <property type="molecule type" value="Genomic_DNA"/>
</dbReference>
<dbReference type="AlphaFoldDB" id="A0A8H7TVJ2"/>
<accession>A0A8H7TVJ2</accession>
<evidence type="ECO:0000313" key="2">
    <source>
        <dbReference type="Proteomes" id="UP000616885"/>
    </source>
</evidence>
<evidence type="ECO:0000313" key="1">
    <source>
        <dbReference type="EMBL" id="KAF9758857.1"/>
    </source>
</evidence>
<comment type="caution">
    <text evidence="1">The sequence shown here is derived from an EMBL/GenBank/DDBJ whole genome shotgun (WGS) entry which is preliminary data.</text>
</comment>
<gene>
    <name evidence="1" type="ORF">IM811_000551</name>
</gene>